<dbReference type="Gene3D" id="3.60.21.10">
    <property type="match status" value="1"/>
</dbReference>
<gene>
    <name evidence="2" type="ORF">SAMN04489867_2684</name>
</gene>
<dbReference type="EMBL" id="LT629711">
    <property type="protein sequence ID" value="SDP50316.1"/>
    <property type="molecule type" value="Genomic_DNA"/>
</dbReference>
<evidence type="ECO:0000313" key="2">
    <source>
        <dbReference type="EMBL" id="SDP50316.1"/>
    </source>
</evidence>
<dbReference type="GO" id="GO:0016787">
    <property type="term" value="F:hydrolase activity"/>
    <property type="evidence" value="ECO:0007669"/>
    <property type="project" value="InterPro"/>
</dbReference>
<evidence type="ECO:0000259" key="1">
    <source>
        <dbReference type="Pfam" id="PF00149"/>
    </source>
</evidence>
<keyword evidence="3" id="KW-1185">Reference proteome</keyword>
<name>A0A1H0T9X8_9MICO</name>
<dbReference type="InterPro" id="IPR029052">
    <property type="entry name" value="Metallo-depent_PP-like"/>
</dbReference>
<organism evidence="2 3">
    <name type="scientific">Pedococcus dokdonensis</name>
    <dbReference type="NCBI Taxonomy" id="443156"/>
    <lineage>
        <taxon>Bacteria</taxon>
        <taxon>Bacillati</taxon>
        <taxon>Actinomycetota</taxon>
        <taxon>Actinomycetes</taxon>
        <taxon>Micrococcales</taxon>
        <taxon>Intrasporangiaceae</taxon>
        <taxon>Pedococcus</taxon>
    </lineage>
</organism>
<dbReference type="InterPro" id="IPR004843">
    <property type="entry name" value="Calcineurin-like_PHP"/>
</dbReference>
<dbReference type="STRING" id="443156.SAMN04489867_2684"/>
<dbReference type="Pfam" id="PF00149">
    <property type="entry name" value="Metallophos"/>
    <property type="match status" value="1"/>
</dbReference>
<proteinExistence type="predicted"/>
<dbReference type="InterPro" id="IPR051918">
    <property type="entry name" value="STPP_CPPED1"/>
</dbReference>
<dbReference type="AlphaFoldDB" id="A0A1H0T9X8"/>
<dbReference type="Proteomes" id="UP000199077">
    <property type="component" value="Chromosome I"/>
</dbReference>
<evidence type="ECO:0000313" key="3">
    <source>
        <dbReference type="Proteomes" id="UP000199077"/>
    </source>
</evidence>
<feature type="domain" description="Calcineurin-like phosphoesterase" evidence="1">
    <location>
        <begin position="75"/>
        <end position="288"/>
    </location>
</feature>
<accession>A0A1H0T9X8</accession>
<dbReference type="SUPFAM" id="SSF56300">
    <property type="entry name" value="Metallo-dependent phosphatases"/>
    <property type="match status" value="1"/>
</dbReference>
<dbReference type="PANTHER" id="PTHR43143:SF5">
    <property type="entry name" value="SECRETED PROTEIN"/>
    <property type="match status" value="1"/>
</dbReference>
<protein>
    <submittedName>
        <fullName evidence="2">Calcineurin-like phosphoesterase</fullName>
    </submittedName>
</protein>
<sequence length="369" mass="39287">MQPGRKTRFVLGALVAVGLSPMTVEGSAAGAPAGAVLAPAAVVPPPGDPAVLRPGALVPPAPARAASVDTVFSFAVMPDTQDEVVSSDPRMAKRISWLVQNRARLDLRWVLHSGDLQNWDTPGHEQFATTSTRLSALTTAGLPFLAAPGNHDTAAVCPGGSACPGAPTSVTLRDTTTWNAYYPPSRFGMQGVYEAGKSDNGWRTFSAGGLRWLVLDLELWPRAGVVSWARSVVATHPHHNVIVVTHAFLTSTGTVSTSTGGYGATSPKVLWAALDDYPNVVMVFSGHVGQVINSSIAARGVDGHKVATFLQAMHARYTNPVRIVTVDVVKRTLRTQIRSNYDASKPVGRQDVVTIHPYTSTITNMRWVR</sequence>
<dbReference type="PANTHER" id="PTHR43143">
    <property type="entry name" value="METALLOPHOSPHOESTERASE, CALCINEURIN SUPERFAMILY"/>
    <property type="match status" value="1"/>
</dbReference>
<reference evidence="3" key="1">
    <citation type="submission" date="2016-10" db="EMBL/GenBank/DDBJ databases">
        <authorList>
            <person name="Varghese N."/>
            <person name="Submissions S."/>
        </authorList>
    </citation>
    <scope>NUCLEOTIDE SEQUENCE [LARGE SCALE GENOMIC DNA]</scope>
    <source>
        <strain evidence="3">DSM 22329</strain>
    </source>
</reference>